<accession>A0AAQ3MDX3</accession>
<proteinExistence type="predicted"/>
<evidence type="ECO:0000313" key="2">
    <source>
        <dbReference type="EMBL" id="WPH04532.1"/>
    </source>
</evidence>
<dbReference type="GO" id="GO:0006401">
    <property type="term" value="P:RNA catabolic process"/>
    <property type="evidence" value="ECO:0007669"/>
    <property type="project" value="InterPro"/>
</dbReference>
<dbReference type="PANTHER" id="PTHR47204:SF1">
    <property type="entry name" value="RIBONUCLEASE H2 SUBUNIT C"/>
    <property type="match status" value="1"/>
</dbReference>
<dbReference type="CDD" id="cd09271">
    <property type="entry name" value="RNase_H2-C"/>
    <property type="match status" value="1"/>
</dbReference>
<name>A0AAQ3MDX3_9PEZI</name>
<sequence length="207" mass="22882">MLAINTPTKTPRKLTPNLLPCAIQHNGPIAISERYWKPQQVHDRNTSAQDGPAIKELPDSKDENAVNSSENSSSLAETSNDAATTTVYFRGRKLYGRALPIAPTYQGLILERTEDVLPQMAKSAVQTPVFNPVDNQDSDGEDDPFRRTAAAEEDTTHDKMIDVKQLNVQGTFDEVMVWGHEAIADEDDAFVRGVTEWMGFAQAMHAV</sequence>
<dbReference type="InterPro" id="IPR013924">
    <property type="entry name" value="RNase_H2_suC"/>
</dbReference>
<feature type="region of interest" description="Disordered" evidence="1">
    <location>
        <begin position="39"/>
        <end position="81"/>
    </location>
</feature>
<dbReference type="Pfam" id="PF08615">
    <property type="entry name" value="RNase_H2_suC"/>
    <property type="match status" value="1"/>
</dbReference>
<feature type="compositionally biased region" description="Low complexity" evidence="1">
    <location>
        <begin position="65"/>
        <end position="80"/>
    </location>
</feature>
<organism evidence="2 3">
    <name type="scientific">Acrodontium crateriforme</name>
    <dbReference type="NCBI Taxonomy" id="150365"/>
    <lineage>
        <taxon>Eukaryota</taxon>
        <taxon>Fungi</taxon>
        <taxon>Dikarya</taxon>
        <taxon>Ascomycota</taxon>
        <taxon>Pezizomycotina</taxon>
        <taxon>Dothideomycetes</taxon>
        <taxon>Dothideomycetidae</taxon>
        <taxon>Mycosphaerellales</taxon>
        <taxon>Teratosphaeriaceae</taxon>
        <taxon>Acrodontium</taxon>
    </lineage>
</organism>
<dbReference type="GO" id="GO:0032299">
    <property type="term" value="C:ribonuclease H2 complex"/>
    <property type="evidence" value="ECO:0007669"/>
    <property type="project" value="InterPro"/>
</dbReference>
<reference evidence="2 3" key="1">
    <citation type="submission" date="2023-11" db="EMBL/GenBank/DDBJ databases">
        <title>An acidophilic fungus is an integral part of prey digestion in a carnivorous sundew plant.</title>
        <authorList>
            <person name="Tsai I.J."/>
        </authorList>
    </citation>
    <scope>NUCLEOTIDE SEQUENCE [LARGE SCALE GENOMIC DNA]</scope>
    <source>
        <strain evidence="2">169a</strain>
    </source>
</reference>
<evidence type="ECO:0000256" key="1">
    <source>
        <dbReference type="SAM" id="MobiDB-lite"/>
    </source>
</evidence>
<dbReference type="Proteomes" id="UP001303373">
    <property type="component" value="Chromosome 13"/>
</dbReference>
<dbReference type="EMBL" id="CP138592">
    <property type="protein sequence ID" value="WPH04532.1"/>
    <property type="molecule type" value="Genomic_DNA"/>
</dbReference>
<dbReference type="PANTHER" id="PTHR47204">
    <property type="entry name" value="OS02G0168900 PROTEIN"/>
    <property type="match status" value="1"/>
</dbReference>
<protein>
    <submittedName>
        <fullName evidence="2">Ribonuclease H1 small subunit</fullName>
    </submittedName>
</protein>
<dbReference type="AlphaFoldDB" id="A0AAQ3MDX3"/>
<dbReference type="Gene3D" id="2.40.128.680">
    <property type="match status" value="1"/>
</dbReference>
<keyword evidence="3" id="KW-1185">Reference proteome</keyword>
<evidence type="ECO:0000313" key="3">
    <source>
        <dbReference type="Proteomes" id="UP001303373"/>
    </source>
</evidence>
<gene>
    <name evidence="2" type="ORF">R9X50_00742400</name>
</gene>